<sequence>MAALVDSEMCSRVPVIVILGATGSGKSKLGIEIARRFGGEILSADSMQAYKGLDIITNKVTAEERAQAPHHLLDVVTPPRPFSVVEFRDAALPIVERLLQQNKLPVVVGGTNYYIESLLWRVLVAPEPDVFPSGRTASESECAAAFHSASDEDGPASPAAGTSVQTEPIRESVPPDDSDDASATAAGANGRADAGAETADSESEGEGAVPADAAAGVERALPAEPLLKRARLDPAVDALPSPELHRRLQEVDPDMARRLHPNNRRRIVRIT</sequence>
<dbReference type="PANTHER" id="PTHR11088:SF89">
    <property type="entry name" value="TRNA DIMETHYLALLYLTRANSFERASE"/>
    <property type="match status" value="1"/>
</dbReference>
<dbReference type="InterPro" id="IPR039657">
    <property type="entry name" value="Dimethylallyltransferase"/>
</dbReference>
<dbReference type="GO" id="GO:0052381">
    <property type="term" value="F:tRNA dimethylallyltransferase activity"/>
    <property type="evidence" value="ECO:0007669"/>
    <property type="project" value="TreeGrafter"/>
</dbReference>
<dbReference type="PANTHER" id="PTHR11088">
    <property type="entry name" value="TRNA DIMETHYLALLYLTRANSFERASE"/>
    <property type="match status" value="1"/>
</dbReference>
<gene>
    <name evidence="6" type="ORF">R5R35_002972</name>
</gene>
<evidence type="ECO:0000256" key="2">
    <source>
        <dbReference type="ARBA" id="ARBA00022679"/>
    </source>
</evidence>
<dbReference type="GO" id="GO:0005739">
    <property type="term" value="C:mitochondrion"/>
    <property type="evidence" value="ECO:0007669"/>
    <property type="project" value="TreeGrafter"/>
</dbReference>
<keyword evidence="3" id="KW-0547">Nucleotide-binding</keyword>
<dbReference type="Proteomes" id="UP001378592">
    <property type="component" value="Unassembled WGS sequence"/>
</dbReference>
<dbReference type="Gene3D" id="1.10.20.140">
    <property type="match status" value="1"/>
</dbReference>
<dbReference type="InterPro" id="IPR027417">
    <property type="entry name" value="P-loop_NTPase"/>
</dbReference>
<keyword evidence="7" id="KW-1185">Reference proteome</keyword>
<comment type="caution">
    <text evidence="6">The sequence shown here is derived from an EMBL/GenBank/DDBJ whole genome shotgun (WGS) entry which is preliminary data.</text>
</comment>
<evidence type="ECO:0000256" key="3">
    <source>
        <dbReference type="ARBA" id="ARBA00022741"/>
    </source>
</evidence>
<evidence type="ECO:0000256" key="4">
    <source>
        <dbReference type="ARBA" id="ARBA00022840"/>
    </source>
</evidence>
<protein>
    <submittedName>
        <fullName evidence="6">Uncharacterized protein</fullName>
    </submittedName>
</protein>
<dbReference type="GO" id="GO:0005524">
    <property type="term" value="F:ATP binding"/>
    <property type="evidence" value="ECO:0007669"/>
    <property type="project" value="UniProtKB-KW"/>
</dbReference>
<name>A0AAN9VJH2_9ORTH</name>
<proteinExistence type="inferred from homology"/>
<evidence type="ECO:0000256" key="5">
    <source>
        <dbReference type="SAM" id="MobiDB-lite"/>
    </source>
</evidence>
<accession>A0AAN9VJH2</accession>
<feature type="region of interest" description="Disordered" evidence="5">
    <location>
        <begin position="142"/>
        <end position="214"/>
    </location>
</feature>
<dbReference type="SUPFAM" id="SSF52540">
    <property type="entry name" value="P-loop containing nucleoside triphosphate hydrolases"/>
    <property type="match status" value="1"/>
</dbReference>
<dbReference type="AlphaFoldDB" id="A0AAN9VJH2"/>
<keyword evidence="2" id="KW-0808">Transferase</keyword>
<feature type="compositionally biased region" description="Low complexity" evidence="5">
    <location>
        <begin position="181"/>
        <end position="196"/>
    </location>
</feature>
<organism evidence="6 7">
    <name type="scientific">Gryllus longicercus</name>
    <dbReference type="NCBI Taxonomy" id="2509291"/>
    <lineage>
        <taxon>Eukaryota</taxon>
        <taxon>Metazoa</taxon>
        <taxon>Ecdysozoa</taxon>
        <taxon>Arthropoda</taxon>
        <taxon>Hexapoda</taxon>
        <taxon>Insecta</taxon>
        <taxon>Pterygota</taxon>
        <taxon>Neoptera</taxon>
        <taxon>Polyneoptera</taxon>
        <taxon>Orthoptera</taxon>
        <taxon>Ensifera</taxon>
        <taxon>Gryllidea</taxon>
        <taxon>Grylloidea</taxon>
        <taxon>Gryllidae</taxon>
        <taxon>Gryllinae</taxon>
        <taxon>Gryllus</taxon>
    </lineage>
</organism>
<evidence type="ECO:0000313" key="6">
    <source>
        <dbReference type="EMBL" id="KAK7862925.1"/>
    </source>
</evidence>
<evidence type="ECO:0000256" key="1">
    <source>
        <dbReference type="ARBA" id="ARBA00005842"/>
    </source>
</evidence>
<dbReference type="GO" id="GO:0006400">
    <property type="term" value="P:tRNA modification"/>
    <property type="evidence" value="ECO:0007669"/>
    <property type="project" value="TreeGrafter"/>
</dbReference>
<keyword evidence="4" id="KW-0067">ATP-binding</keyword>
<evidence type="ECO:0000313" key="7">
    <source>
        <dbReference type="Proteomes" id="UP001378592"/>
    </source>
</evidence>
<comment type="similarity">
    <text evidence="1">Belongs to the IPP transferase family.</text>
</comment>
<dbReference type="Pfam" id="PF01715">
    <property type="entry name" value="IPPT"/>
    <property type="match status" value="2"/>
</dbReference>
<dbReference type="Gene3D" id="3.40.50.300">
    <property type="entry name" value="P-loop containing nucleotide triphosphate hydrolases"/>
    <property type="match status" value="1"/>
</dbReference>
<reference evidence="6 7" key="1">
    <citation type="submission" date="2024-03" db="EMBL/GenBank/DDBJ databases">
        <title>The genome assembly and annotation of the cricket Gryllus longicercus Weissman &amp; Gray.</title>
        <authorList>
            <person name="Szrajer S."/>
            <person name="Gray D."/>
            <person name="Ylla G."/>
        </authorList>
    </citation>
    <scope>NUCLEOTIDE SEQUENCE [LARGE SCALE GENOMIC DNA]</scope>
    <source>
        <strain evidence="6">DAG 2021-001</strain>
        <tissue evidence="6">Whole body minus gut</tissue>
    </source>
</reference>
<dbReference type="EMBL" id="JAZDUA010000250">
    <property type="protein sequence ID" value="KAK7862925.1"/>
    <property type="molecule type" value="Genomic_DNA"/>
</dbReference>